<dbReference type="AlphaFoldDB" id="B8DW67"/>
<dbReference type="Proteomes" id="UP000002456">
    <property type="component" value="Chromosome"/>
</dbReference>
<reference evidence="1 2" key="1">
    <citation type="journal article" date="2009" name="J. Bacteriol.">
        <title>Genome sequence of the probiotic bacterium Bifidobacterium animalis subsp. lactis AD011.</title>
        <authorList>
            <person name="Kim J.F."/>
            <person name="Jeong H."/>
            <person name="Yu D.S."/>
            <person name="Choi S.-H."/>
            <person name="Hur C.-G."/>
            <person name="Park M.-S."/>
            <person name="Yoon S.H."/>
            <person name="Kim D.-W."/>
            <person name="Ji G.E."/>
            <person name="Park H.-S."/>
            <person name="Oh T.K."/>
        </authorList>
    </citation>
    <scope>NUCLEOTIDE SEQUENCE [LARGE SCALE GENOMIC DNA]</scope>
    <source>
        <strain evidence="1 2">AD011</strain>
    </source>
</reference>
<proteinExistence type="predicted"/>
<evidence type="ECO:0000313" key="1">
    <source>
        <dbReference type="EMBL" id="ACL28718.1"/>
    </source>
</evidence>
<protein>
    <submittedName>
        <fullName evidence="1">Uncharacterized protein</fullName>
    </submittedName>
</protein>
<dbReference type="KEGG" id="bla:BLA_0416"/>
<name>B8DW67_BIFA0</name>
<dbReference type="STRING" id="442563.BLA_0416"/>
<dbReference type="HOGENOM" id="CLU_3340705_0_0_11"/>
<dbReference type="EMBL" id="CP001213">
    <property type="protein sequence ID" value="ACL28718.1"/>
    <property type="molecule type" value="Genomic_DNA"/>
</dbReference>
<sequence>MFDGRISRFGAFWPFGAPATDMNQVVQIVGKASVANA</sequence>
<organism evidence="1 2">
    <name type="scientific">Bifidobacterium animalis subsp. lactis (strain AD011)</name>
    <dbReference type="NCBI Taxonomy" id="442563"/>
    <lineage>
        <taxon>Bacteria</taxon>
        <taxon>Bacillati</taxon>
        <taxon>Actinomycetota</taxon>
        <taxon>Actinomycetes</taxon>
        <taxon>Bifidobacteriales</taxon>
        <taxon>Bifidobacteriaceae</taxon>
        <taxon>Bifidobacterium</taxon>
    </lineage>
</organism>
<evidence type="ECO:0000313" key="2">
    <source>
        <dbReference type="Proteomes" id="UP000002456"/>
    </source>
</evidence>
<keyword evidence="2" id="KW-1185">Reference proteome</keyword>
<gene>
    <name evidence="1" type="ordered locus">BLA_0416</name>
</gene>
<accession>B8DW67</accession>